<dbReference type="GO" id="GO:0005886">
    <property type="term" value="C:plasma membrane"/>
    <property type="evidence" value="ECO:0007669"/>
    <property type="project" value="UniProtKB-SubCell"/>
</dbReference>
<evidence type="ECO:0000256" key="3">
    <source>
        <dbReference type="ARBA" id="ARBA00022475"/>
    </source>
</evidence>
<name>A0A1H2BI05_9BRAD</name>
<feature type="transmembrane region" description="Helical" evidence="7">
    <location>
        <begin position="111"/>
        <end position="131"/>
    </location>
</feature>
<gene>
    <name evidence="9" type="ORF">SAMN05444158_7202</name>
</gene>
<dbReference type="CDD" id="cd06261">
    <property type="entry name" value="TM_PBP2"/>
    <property type="match status" value="1"/>
</dbReference>
<keyword evidence="4 7" id="KW-0812">Transmembrane</keyword>
<dbReference type="Proteomes" id="UP000243904">
    <property type="component" value="Chromosome I"/>
</dbReference>
<dbReference type="InterPro" id="IPR000515">
    <property type="entry name" value="MetI-like"/>
</dbReference>
<keyword evidence="6 7" id="KW-0472">Membrane</keyword>
<evidence type="ECO:0000256" key="6">
    <source>
        <dbReference type="ARBA" id="ARBA00023136"/>
    </source>
</evidence>
<dbReference type="Gene3D" id="1.10.3720.10">
    <property type="entry name" value="MetI-like"/>
    <property type="match status" value="1"/>
</dbReference>
<dbReference type="InterPro" id="IPR035906">
    <property type="entry name" value="MetI-like_sf"/>
</dbReference>
<evidence type="ECO:0000256" key="7">
    <source>
        <dbReference type="RuleBase" id="RU363032"/>
    </source>
</evidence>
<keyword evidence="10" id="KW-1185">Reference proteome</keyword>
<dbReference type="GO" id="GO:0055085">
    <property type="term" value="P:transmembrane transport"/>
    <property type="evidence" value="ECO:0007669"/>
    <property type="project" value="InterPro"/>
</dbReference>
<dbReference type="Pfam" id="PF00528">
    <property type="entry name" value="BPD_transp_1"/>
    <property type="match status" value="1"/>
</dbReference>
<dbReference type="PROSITE" id="PS50928">
    <property type="entry name" value="ABC_TM1"/>
    <property type="match status" value="1"/>
</dbReference>
<evidence type="ECO:0000313" key="9">
    <source>
        <dbReference type="EMBL" id="SDT57871.1"/>
    </source>
</evidence>
<dbReference type="SUPFAM" id="SSF161098">
    <property type="entry name" value="MetI-like"/>
    <property type="match status" value="1"/>
</dbReference>
<comment type="subcellular location">
    <subcellularLocation>
        <location evidence="1 7">Cell membrane</location>
        <topology evidence="1 7">Multi-pass membrane protein</topology>
    </subcellularLocation>
</comment>
<accession>A0A1H2BI05</accession>
<dbReference type="EMBL" id="LT629750">
    <property type="protein sequence ID" value="SDT57871.1"/>
    <property type="molecule type" value="Genomic_DNA"/>
</dbReference>
<dbReference type="PANTHER" id="PTHR30151:SF0">
    <property type="entry name" value="ABC TRANSPORTER PERMEASE PROTEIN MJ0413-RELATED"/>
    <property type="match status" value="1"/>
</dbReference>
<dbReference type="PANTHER" id="PTHR30151">
    <property type="entry name" value="ALKANE SULFONATE ABC TRANSPORTER-RELATED, MEMBRANE SUBUNIT"/>
    <property type="match status" value="1"/>
</dbReference>
<keyword evidence="5 7" id="KW-1133">Transmembrane helix</keyword>
<evidence type="ECO:0000256" key="4">
    <source>
        <dbReference type="ARBA" id="ARBA00022692"/>
    </source>
</evidence>
<feature type="transmembrane region" description="Helical" evidence="7">
    <location>
        <begin position="235"/>
        <end position="254"/>
    </location>
</feature>
<organism evidence="9 10">
    <name type="scientific">Bradyrhizobium canariense</name>
    <dbReference type="NCBI Taxonomy" id="255045"/>
    <lineage>
        <taxon>Bacteria</taxon>
        <taxon>Pseudomonadati</taxon>
        <taxon>Pseudomonadota</taxon>
        <taxon>Alphaproteobacteria</taxon>
        <taxon>Hyphomicrobiales</taxon>
        <taxon>Nitrobacteraceae</taxon>
        <taxon>Bradyrhizobium</taxon>
    </lineage>
</organism>
<evidence type="ECO:0000256" key="5">
    <source>
        <dbReference type="ARBA" id="ARBA00022989"/>
    </source>
</evidence>
<feature type="domain" description="ABC transmembrane type-1" evidence="8">
    <location>
        <begin position="73"/>
        <end position="253"/>
    </location>
</feature>
<evidence type="ECO:0000256" key="1">
    <source>
        <dbReference type="ARBA" id="ARBA00004651"/>
    </source>
</evidence>
<proteinExistence type="inferred from homology"/>
<dbReference type="AlphaFoldDB" id="A0A1H2BI05"/>
<evidence type="ECO:0000259" key="8">
    <source>
        <dbReference type="PROSITE" id="PS50928"/>
    </source>
</evidence>
<comment type="similarity">
    <text evidence="7">Belongs to the binding-protein-dependent transport system permease family.</text>
</comment>
<dbReference type="RefSeq" id="WP_146690693.1">
    <property type="nucleotide sequence ID" value="NZ_LT629750.1"/>
</dbReference>
<evidence type="ECO:0000256" key="2">
    <source>
        <dbReference type="ARBA" id="ARBA00022448"/>
    </source>
</evidence>
<reference evidence="10" key="1">
    <citation type="submission" date="2016-10" db="EMBL/GenBank/DDBJ databases">
        <authorList>
            <person name="Varghese N."/>
            <person name="Submissions S."/>
        </authorList>
    </citation>
    <scope>NUCLEOTIDE SEQUENCE [LARGE SCALE GENOMIC DNA]</scope>
    <source>
        <strain evidence="10">GAS369</strain>
    </source>
</reference>
<sequence length="265" mass="29159">MPPDDHAAPSTSLARGPRAFANFPREAIVSIAIFAVIWEGLSYLAPTLGIPAFAIPGLGRIAKSLTTITPIDVAVTLARVLASLIISFAAGMAVAICMYSSKSFEKYLRPMIRVLMAVPVVSWILFAILWFRGVEFRIAFVLVMVCAPVFAVDALDNMRDVSHELKQMMRSFRPTPLQFLHKLLLPAIMPGIITSWKIALSLAIRVVTIAELVGAVTGIGHQLSVAQELFSVSDVFAWTLVLVVLLFVIETLLVRFETRVLRWRA</sequence>
<keyword evidence="3" id="KW-1003">Cell membrane</keyword>
<evidence type="ECO:0000313" key="10">
    <source>
        <dbReference type="Proteomes" id="UP000243904"/>
    </source>
</evidence>
<protein>
    <submittedName>
        <fullName evidence="9">NitT/TauT family transport system permease protein</fullName>
    </submittedName>
</protein>
<keyword evidence="2 7" id="KW-0813">Transport</keyword>
<feature type="transmembrane region" description="Helical" evidence="7">
    <location>
        <begin position="73"/>
        <end position="99"/>
    </location>
</feature>
<feature type="transmembrane region" description="Helical" evidence="7">
    <location>
        <begin position="27"/>
        <end position="53"/>
    </location>
</feature>